<protein>
    <recommendedName>
        <fullName evidence="2">DUF5641 domain-containing protein</fullName>
    </recommendedName>
</protein>
<feature type="compositionally biased region" description="Polar residues" evidence="1">
    <location>
        <begin position="205"/>
        <end position="221"/>
    </location>
</feature>
<feature type="domain" description="DUF5641" evidence="2">
    <location>
        <begin position="925"/>
        <end position="1017"/>
    </location>
</feature>
<evidence type="ECO:0000259" key="2">
    <source>
        <dbReference type="Pfam" id="PF18701"/>
    </source>
</evidence>
<dbReference type="Pfam" id="PF18701">
    <property type="entry name" value="DUF5641"/>
    <property type="match status" value="1"/>
</dbReference>
<name>A0AAD9PQU2_ACRCE</name>
<accession>A0AAD9PQU2</accession>
<dbReference type="Proteomes" id="UP001249851">
    <property type="component" value="Unassembled WGS sequence"/>
</dbReference>
<dbReference type="GO" id="GO:0003676">
    <property type="term" value="F:nucleic acid binding"/>
    <property type="evidence" value="ECO:0007669"/>
    <property type="project" value="InterPro"/>
</dbReference>
<reference evidence="3" key="2">
    <citation type="journal article" date="2023" name="Science">
        <title>Genomic signatures of disease resistance in endangered staghorn corals.</title>
        <authorList>
            <person name="Vollmer S.V."/>
            <person name="Selwyn J.D."/>
            <person name="Despard B.A."/>
            <person name="Roesel C.L."/>
        </authorList>
    </citation>
    <scope>NUCLEOTIDE SEQUENCE</scope>
    <source>
        <strain evidence="3">K2</strain>
    </source>
</reference>
<dbReference type="EMBL" id="JARQWQ010000195">
    <property type="protein sequence ID" value="KAK2547288.1"/>
    <property type="molecule type" value="Genomic_DNA"/>
</dbReference>
<dbReference type="Pfam" id="PF05380">
    <property type="entry name" value="Peptidase_A17"/>
    <property type="match status" value="1"/>
</dbReference>
<gene>
    <name evidence="3" type="ORF">P5673_032847</name>
</gene>
<feature type="region of interest" description="Disordered" evidence="1">
    <location>
        <begin position="200"/>
        <end position="225"/>
    </location>
</feature>
<evidence type="ECO:0000256" key="1">
    <source>
        <dbReference type="SAM" id="MobiDB-lite"/>
    </source>
</evidence>
<proteinExistence type="predicted"/>
<evidence type="ECO:0000313" key="4">
    <source>
        <dbReference type="Proteomes" id="UP001249851"/>
    </source>
</evidence>
<comment type="caution">
    <text evidence="3">The sequence shown here is derived from an EMBL/GenBank/DDBJ whole genome shotgun (WGS) entry which is preliminary data.</text>
</comment>
<dbReference type="PANTHER" id="PTHR47331">
    <property type="entry name" value="PHD-TYPE DOMAIN-CONTAINING PROTEIN"/>
    <property type="match status" value="1"/>
</dbReference>
<dbReference type="InterPro" id="IPR036397">
    <property type="entry name" value="RNaseH_sf"/>
</dbReference>
<sequence length="1038" mass="118791">MDFARRLEDARRVLTSMGSNYTSRLDNEDLIIMLMRNLPDESLKRKWADRAGDLLKSKGRAEYADFVSFVKGAAQSINNRYGQELKQFSSTEREKKESGRGKSDYPPRVTSLATTSDETQQSLDMTTRVPLKCPQCSGPHGVWRCRIFRSSSLRDRLKTVRQHRLCRVCLSEGHSVKECTKGFTCRKAGCGMDHHYLIHSDEGNSNRNGTRPTNSNVSRSADGSGVAERSFTERCSPLMPTTVRVNPATPPVLNEFTAASPSDPVTVGAIRASRPRVCFKVVPVKITGNCGTKEIITHAFLDSGSDATFCLESLVQELELKDLKPTSFMMTTVNCKEERTGHEVHLNMESLEGDVKFRLEHVLTTNSLPVTPKHMATNEEIRRWPHFHDICLPETGDKKVTILIGSDRPDFIDQQLDKREGECGQPCAVKTPLGWTVYGPIGELADDPVHVNFTHTERENLNTQLERMYNEEFGDINTALEEGMSVEDRKAKEIMDQSATLVNGHYQIKLPFRQGFPSLPDSVPTAEKRLTWLKRRMQRDPVFHAKYSTCLWIGFASLLLLPGRKINQELCKMKFSWTDTLPEELCLRWRKWKEDLMSLQDFNIPRCLKPEGFGRVTRAELHHFADASQEHGYGTVSYLRLINDQGNIHCSFVMALGIKASENKKLEKWKNGADFLWKDTKEWPPQPAEVSKELLDSDEGVKREKVTVGAAVVQEGFWNSLFQRYSNWDRLRRIVAWLIHAFRIPVRSQSQIDAHRNSKTILKFSPTPLTVIDVTEAEKKIVKAVQAQSFPVETDKMVLTGQLARLKPFEDEGILRVGGRLKHSPSFDWKFNPPAASHQGGVWERLIRFIRRILYSLVGERLLNDEALRTFLVEVEKILNDKPITPVSSDPQDLEALTPDHILLLRRNPSSAPDVFKESDKFKARWKHIHLLADHFWQQWTKEYLPTLQERQKWLRRQPNFEIGDLVLMADRNTPRGQCPKALVEQTFPDSEGLVRQVVIRTADGVYRRDVRKLCLLEEKLLTRIQEQEKPSRVVFKQ</sequence>
<organism evidence="3 4">
    <name type="scientific">Acropora cervicornis</name>
    <name type="common">Staghorn coral</name>
    <dbReference type="NCBI Taxonomy" id="6130"/>
    <lineage>
        <taxon>Eukaryota</taxon>
        <taxon>Metazoa</taxon>
        <taxon>Cnidaria</taxon>
        <taxon>Anthozoa</taxon>
        <taxon>Hexacorallia</taxon>
        <taxon>Scleractinia</taxon>
        <taxon>Astrocoeniina</taxon>
        <taxon>Acroporidae</taxon>
        <taxon>Acropora</taxon>
    </lineage>
</organism>
<evidence type="ECO:0000313" key="3">
    <source>
        <dbReference type="EMBL" id="KAK2547288.1"/>
    </source>
</evidence>
<dbReference type="InterPro" id="IPR040676">
    <property type="entry name" value="DUF5641"/>
</dbReference>
<dbReference type="AlphaFoldDB" id="A0AAD9PQU2"/>
<reference evidence="3" key="1">
    <citation type="journal article" date="2023" name="G3 (Bethesda)">
        <title>Whole genome assembly and annotation of the endangered Caribbean coral Acropora cervicornis.</title>
        <authorList>
            <person name="Selwyn J.D."/>
            <person name="Vollmer S.V."/>
        </authorList>
    </citation>
    <scope>NUCLEOTIDE SEQUENCE</scope>
    <source>
        <strain evidence="3">K2</strain>
    </source>
</reference>
<dbReference type="InterPro" id="IPR008042">
    <property type="entry name" value="Retrotrans_Pao"/>
</dbReference>
<feature type="region of interest" description="Disordered" evidence="1">
    <location>
        <begin position="87"/>
        <end position="123"/>
    </location>
</feature>
<dbReference type="PANTHER" id="PTHR47331:SF1">
    <property type="entry name" value="GAG-LIKE PROTEIN"/>
    <property type="match status" value="1"/>
</dbReference>
<dbReference type="Gene3D" id="3.30.420.10">
    <property type="entry name" value="Ribonuclease H-like superfamily/Ribonuclease H"/>
    <property type="match status" value="1"/>
</dbReference>
<feature type="compositionally biased region" description="Polar residues" evidence="1">
    <location>
        <begin position="111"/>
        <end position="123"/>
    </location>
</feature>
<keyword evidence="4" id="KW-1185">Reference proteome</keyword>
<feature type="compositionally biased region" description="Basic and acidic residues" evidence="1">
    <location>
        <begin position="91"/>
        <end position="105"/>
    </location>
</feature>